<sequence>MLARYYSRPEYELYDLQNDPNELSNLAGREELSSVQHELTSELNHWIKDQGDELTVFHPPLMLDAPETWVPRKKKRN</sequence>
<dbReference type="EMBL" id="ANOG01000427">
    <property type="protein sequence ID" value="EMI20102.1"/>
    <property type="molecule type" value="Genomic_DNA"/>
</dbReference>
<dbReference type="InterPro" id="IPR017850">
    <property type="entry name" value="Alkaline_phosphatase_core_sf"/>
</dbReference>
<evidence type="ECO:0000313" key="3">
    <source>
        <dbReference type="Proteomes" id="UP000011991"/>
    </source>
</evidence>
<evidence type="ECO:0000313" key="2">
    <source>
        <dbReference type="EMBL" id="EMI20102.1"/>
    </source>
</evidence>
<dbReference type="SUPFAM" id="SSF53649">
    <property type="entry name" value="Alkaline phosphatase-like"/>
    <property type="match status" value="1"/>
</dbReference>
<organism evidence="2 3">
    <name type="scientific">Rhodopirellula maiorica SM1</name>
    <dbReference type="NCBI Taxonomy" id="1265738"/>
    <lineage>
        <taxon>Bacteria</taxon>
        <taxon>Pseudomonadati</taxon>
        <taxon>Planctomycetota</taxon>
        <taxon>Planctomycetia</taxon>
        <taxon>Pirellulales</taxon>
        <taxon>Pirellulaceae</taxon>
        <taxon>Novipirellula</taxon>
    </lineage>
</organism>
<dbReference type="InterPro" id="IPR032506">
    <property type="entry name" value="SGSH_C"/>
</dbReference>
<comment type="caution">
    <text evidence="2">The sequence shown here is derived from an EMBL/GenBank/DDBJ whole genome shotgun (WGS) entry which is preliminary data.</text>
</comment>
<dbReference type="Proteomes" id="UP000011991">
    <property type="component" value="Unassembled WGS sequence"/>
</dbReference>
<reference evidence="2 3" key="1">
    <citation type="journal article" date="2013" name="Mar. Genomics">
        <title>Expression of sulfatases in Rhodopirellula baltica and the diversity of sulfatases in the genus Rhodopirellula.</title>
        <authorList>
            <person name="Wegner C.E."/>
            <person name="Richter-Heitmann T."/>
            <person name="Klindworth A."/>
            <person name="Klockow C."/>
            <person name="Richter M."/>
            <person name="Achstetter T."/>
            <person name="Glockner F.O."/>
            <person name="Harder J."/>
        </authorList>
    </citation>
    <scope>NUCLEOTIDE SEQUENCE [LARGE SCALE GENOMIC DNA]</scope>
    <source>
        <strain evidence="2 3">SM1</strain>
    </source>
</reference>
<dbReference type="Gene3D" id="3.40.720.10">
    <property type="entry name" value="Alkaline Phosphatase, subunit A"/>
    <property type="match status" value="1"/>
</dbReference>
<dbReference type="AlphaFoldDB" id="M5RXG8"/>
<feature type="domain" description="N-sulphoglucosamine sulphohydrolase C-terminal" evidence="1">
    <location>
        <begin position="2"/>
        <end position="46"/>
    </location>
</feature>
<keyword evidence="3" id="KW-1185">Reference proteome</keyword>
<name>M5RXG8_9BACT</name>
<gene>
    <name evidence="2" type="ORF">RMSM_02970</name>
</gene>
<evidence type="ECO:0000259" key="1">
    <source>
        <dbReference type="Pfam" id="PF16347"/>
    </source>
</evidence>
<accession>M5RXG8</accession>
<dbReference type="PATRIC" id="fig|1265738.3.peg.2965"/>
<proteinExistence type="predicted"/>
<protein>
    <submittedName>
        <fullName evidence="2">Heparan N-sulfatase</fullName>
    </submittedName>
</protein>
<dbReference type="Pfam" id="PF16347">
    <property type="entry name" value="SGSH_C"/>
    <property type="match status" value="1"/>
</dbReference>